<sequence length="420" mass="44722">MRKREGSGRPPPLHCAGIKKSRRLCPDSWCKYQRAVAKNEKPPPHKDSLPDFVSEALEPMFRRLSVKALLERRSDGITQNSSESLHSIQAPSQSNVLEMLNIINGILFVQISAKQQCVSDRHPRASQLTTAPQLKASADGIAVACSAPDHEAAAPAVPASGLIVDLVTVMCRLSVSMWGEAPRAFTNATGGPYQMLDLGSCTVGEEDTSELDIGLLPALGDVPFEEYIATDSLVETCGALSNAEIVEMVRPGEPSHETEVDDADAASEPLPQAADVAAGLALAQWFLTAESNAKEALGHIYSLQDLLSAARFSKQKQTAITDFFLINCFEINVFFIHCGPQDIENFKAELERRQQLALAEKSTAASANEAATTKEPSDSCCNGGAVAQSSSAVTNGSPVDTATTETSSPANAAAAEEPSR</sequence>
<organism evidence="2 3">
    <name type="scientific">Rhipicephalus microplus</name>
    <name type="common">Cattle tick</name>
    <name type="synonym">Boophilus microplus</name>
    <dbReference type="NCBI Taxonomy" id="6941"/>
    <lineage>
        <taxon>Eukaryota</taxon>
        <taxon>Metazoa</taxon>
        <taxon>Ecdysozoa</taxon>
        <taxon>Arthropoda</taxon>
        <taxon>Chelicerata</taxon>
        <taxon>Arachnida</taxon>
        <taxon>Acari</taxon>
        <taxon>Parasitiformes</taxon>
        <taxon>Ixodida</taxon>
        <taxon>Ixodoidea</taxon>
        <taxon>Ixodidae</taxon>
        <taxon>Rhipicephalinae</taxon>
        <taxon>Rhipicephalus</taxon>
        <taxon>Boophilus</taxon>
    </lineage>
</organism>
<feature type="compositionally biased region" description="Polar residues" evidence="1">
    <location>
        <begin position="387"/>
        <end position="400"/>
    </location>
</feature>
<feature type="compositionally biased region" description="Low complexity" evidence="1">
    <location>
        <begin position="401"/>
        <end position="420"/>
    </location>
</feature>
<feature type="region of interest" description="Disordered" evidence="1">
    <location>
        <begin position="367"/>
        <end position="420"/>
    </location>
</feature>
<name>A0A9J6F8T4_RHIMP</name>
<protein>
    <submittedName>
        <fullName evidence="2">Uncharacterized protein</fullName>
    </submittedName>
</protein>
<keyword evidence="3" id="KW-1185">Reference proteome</keyword>
<evidence type="ECO:0000313" key="3">
    <source>
        <dbReference type="Proteomes" id="UP000821866"/>
    </source>
</evidence>
<dbReference type="Proteomes" id="UP000821866">
    <property type="component" value="Chromosome 1"/>
</dbReference>
<evidence type="ECO:0000256" key="1">
    <source>
        <dbReference type="SAM" id="MobiDB-lite"/>
    </source>
</evidence>
<dbReference type="VEuPathDB" id="VectorBase:LOC119162241"/>
<dbReference type="AlphaFoldDB" id="A0A9J6F8T4"/>
<gene>
    <name evidence="2" type="ORF">HPB51_025826</name>
</gene>
<dbReference type="VEuPathDB" id="VectorBase:LOC119169979"/>
<reference evidence="2" key="1">
    <citation type="journal article" date="2020" name="Cell">
        <title>Large-Scale Comparative Analyses of Tick Genomes Elucidate Their Genetic Diversity and Vector Capacities.</title>
        <authorList>
            <consortium name="Tick Genome and Microbiome Consortium (TIGMIC)"/>
            <person name="Jia N."/>
            <person name="Wang J."/>
            <person name="Shi W."/>
            <person name="Du L."/>
            <person name="Sun Y."/>
            <person name="Zhan W."/>
            <person name="Jiang J.F."/>
            <person name="Wang Q."/>
            <person name="Zhang B."/>
            <person name="Ji P."/>
            <person name="Bell-Sakyi L."/>
            <person name="Cui X.M."/>
            <person name="Yuan T.T."/>
            <person name="Jiang B.G."/>
            <person name="Yang W.F."/>
            <person name="Lam T.T."/>
            <person name="Chang Q.C."/>
            <person name="Ding S.J."/>
            <person name="Wang X.J."/>
            <person name="Zhu J.G."/>
            <person name="Ruan X.D."/>
            <person name="Zhao L."/>
            <person name="Wei J.T."/>
            <person name="Ye R.Z."/>
            <person name="Que T.C."/>
            <person name="Du C.H."/>
            <person name="Zhou Y.H."/>
            <person name="Cheng J.X."/>
            <person name="Dai P.F."/>
            <person name="Guo W.B."/>
            <person name="Han X.H."/>
            <person name="Huang E.J."/>
            <person name="Li L.F."/>
            <person name="Wei W."/>
            <person name="Gao Y.C."/>
            <person name="Liu J.Z."/>
            <person name="Shao H.Z."/>
            <person name="Wang X."/>
            <person name="Wang C.C."/>
            <person name="Yang T.C."/>
            <person name="Huo Q.B."/>
            <person name="Li W."/>
            <person name="Chen H.Y."/>
            <person name="Chen S.E."/>
            <person name="Zhou L.G."/>
            <person name="Ni X.B."/>
            <person name="Tian J.H."/>
            <person name="Sheng Y."/>
            <person name="Liu T."/>
            <person name="Pan Y.S."/>
            <person name="Xia L.Y."/>
            <person name="Li J."/>
            <person name="Zhao F."/>
            <person name="Cao W.C."/>
        </authorList>
    </citation>
    <scope>NUCLEOTIDE SEQUENCE</scope>
    <source>
        <strain evidence="2">Rmic-2018</strain>
    </source>
</reference>
<evidence type="ECO:0000313" key="2">
    <source>
        <dbReference type="EMBL" id="KAH8042774.1"/>
    </source>
</evidence>
<accession>A0A9J6F8T4</accession>
<comment type="caution">
    <text evidence="2">The sequence shown here is derived from an EMBL/GenBank/DDBJ whole genome shotgun (WGS) entry which is preliminary data.</text>
</comment>
<dbReference type="EMBL" id="JABSTU010000001">
    <property type="protein sequence ID" value="KAH8042774.1"/>
    <property type="molecule type" value="Genomic_DNA"/>
</dbReference>
<reference evidence="2" key="2">
    <citation type="submission" date="2021-09" db="EMBL/GenBank/DDBJ databases">
        <authorList>
            <person name="Jia N."/>
            <person name="Wang J."/>
            <person name="Shi W."/>
            <person name="Du L."/>
            <person name="Sun Y."/>
            <person name="Zhan W."/>
            <person name="Jiang J."/>
            <person name="Wang Q."/>
            <person name="Zhang B."/>
            <person name="Ji P."/>
            <person name="Sakyi L.B."/>
            <person name="Cui X."/>
            <person name="Yuan T."/>
            <person name="Jiang B."/>
            <person name="Yang W."/>
            <person name="Lam T.T.-Y."/>
            <person name="Chang Q."/>
            <person name="Ding S."/>
            <person name="Wang X."/>
            <person name="Zhu J."/>
            <person name="Ruan X."/>
            <person name="Zhao L."/>
            <person name="Wei J."/>
            <person name="Que T."/>
            <person name="Du C."/>
            <person name="Cheng J."/>
            <person name="Dai P."/>
            <person name="Han X."/>
            <person name="Huang E."/>
            <person name="Gao Y."/>
            <person name="Liu J."/>
            <person name="Shao H."/>
            <person name="Ye R."/>
            <person name="Li L."/>
            <person name="Wei W."/>
            <person name="Wang X."/>
            <person name="Wang C."/>
            <person name="Huo Q."/>
            <person name="Li W."/>
            <person name="Guo W."/>
            <person name="Chen H."/>
            <person name="Chen S."/>
            <person name="Zhou L."/>
            <person name="Zhou L."/>
            <person name="Ni X."/>
            <person name="Tian J."/>
            <person name="Zhou Y."/>
            <person name="Sheng Y."/>
            <person name="Liu T."/>
            <person name="Pan Y."/>
            <person name="Xia L."/>
            <person name="Li J."/>
            <person name="Zhao F."/>
            <person name="Cao W."/>
        </authorList>
    </citation>
    <scope>NUCLEOTIDE SEQUENCE</scope>
    <source>
        <strain evidence="2">Rmic-2018</strain>
        <tissue evidence="2">Larvae</tissue>
    </source>
</reference>
<proteinExistence type="predicted"/>